<dbReference type="InterPro" id="IPR008922">
    <property type="entry name" value="Di-copper_centre_dom_sf"/>
</dbReference>
<feature type="non-terminal residue" evidence="5">
    <location>
        <position position="1"/>
    </location>
</feature>
<organism evidence="5 6">
    <name type="scientific">Piptocephalis cylindrospora</name>
    <dbReference type="NCBI Taxonomy" id="1907219"/>
    <lineage>
        <taxon>Eukaryota</taxon>
        <taxon>Fungi</taxon>
        <taxon>Fungi incertae sedis</taxon>
        <taxon>Zoopagomycota</taxon>
        <taxon>Zoopagomycotina</taxon>
        <taxon>Zoopagomycetes</taxon>
        <taxon>Zoopagales</taxon>
        <taxon>Piptocephalidaceae</taxon>
        <taxon>Piptocephalis</taxon>
    </lineage>
</organism>
<evidence type="ECO:0000259" key="4">
    <source>
        <dbReference type="PROSITE" id="PS00498"/>
    </source>
</evidence>
<sequence>RKEVRDMSQSEWDAYVSAVKRIQRSGEFTKLAAVHNDNRKAIHYNAIFLVWHRAYLYMYEKALNNGGGNVRIPFWDEGYDSQSPGSSDVLSDAYFGSNGSGRDHCVKDGAFSDWAPVKPGDGCITREFNKGRTISAFHGVEYIQSMISSTESYADLVETLTPMHDTVHNNLGGIMSNLGNAPGDPLFYAHHAYIDMIFSEWSLAHPDVGHVVDG</sequence>
<dbReference type="PROSITE" id="PS00498">
    <property type="entry name" value="TYROSINASE_2"/>
    <property type="match status" value="1"/>
</dbReference>
<keyword evidence="2" id="KW-0186">Copper</keyword>
<dbReference type="AlphaFoldDB" id="A0A4P9Y249"/>
<feature type="non-terminal residue" evidence="5">
    <location>
        <position position="214"/>
    </location>
</feature>
<keyword evidence="6" id="KW-1185">Reference proteome</keyword>
<feature type="domain" description="Tyrosinase copper-binding" evidence="4">
    <location>
        <begin position="184"/>
        <end position="195"/>
    </location>
</feature>
<evidence type="ECO:0000256" key="2">
    <source>
        <dbReference type="ARBA" id="ARBA00023008"/>
    </source>
</evidence>
<dbReference type="InterPro" id="IPR050316">
    <property type="entry name" value="Tyrosinase/Hemocyanin"/>
</dbReference>
<dbReference type="PRINTS" id="PR00092">
    <property type="entry name" value="TYROSINASE"/>
</dbReference>
<evidence type="ECO:0000259" key="3">
    <source>
        <dbReference type="PROSITE" id="PS00497"/>
    </source>
</evidence>
<dbReference type="PANTHER" id="PTHR11474:SF126">
    <property type="entry name" value="TYROSINASE-LIKE PROTEIN TYR-1-RELATED"/>
    <property type="match status" value="1"/>
</dbReference>
<dbReference type="Pfam" id="PF00264">
    <property type="entry name" value="Tyrosinase"/>
    <property type="match status" value="1"/>
</dbReference>
<reference evidence="6" key="1">
    <citation type="journal article" date="2018" name="Nat. Microbiol.">
        <title>Leveraging single-cell genomics to expand the fungal tree of life.</title>
        <authorList>
            <person name="Ahrendt S.R."/>
            <person name="Quandt C.A."/>
            <person name="Ciobanu D."/>
            <person name="Clum A."/>
            <person name="Salamov A."/>
            <person name="Andreopoulos B."/>
            <person name="Cheng J.F."/>
            <person name="Woyke T."/>
            <person name="Pelin A."/>
            <person name="Henrissat B."/>
            <person name="Reynolds N.K."/>
            <person name="Benny G.L."/>
            <person name="Smith M.E."/>
            <person name="James T.Y."/>
            <person name="Grigoriev I.V."/>
        </authorList>
    </citation>
    <scope>NUCLEOTIDE SEQUENCE [LARGE SCALE GENOMIC DNA]</scope>
</reference>
<accession>A0A4P9Y249</accession>
<evidence type="ECO:0000313" key="5">
    <source>
        <dbReference type="EMBL" id="RKP12754.1"/>
    </source>
</evidence>
<dbReference type="Proteomes" id="UP000267251">
    <property type="component" value="Unassembled WGS sequence"/>
</dbReference>
<dbReference type="InterPro" id="IPR002227">
    <property type="entry name" value="Tyrosinase_Cu-bd"/>
</dbReference>
<dbReference type="PANTHER" id="PTHR11474">
    <property type="entry name" value="TYROSINASE FAMILY MEMBER"/>
    <property type="match status" value="1"/>
</dbReference>
<dbReference type="GO" id="GO:0046872">
    <property type="term" value="F:metal ion binding"/>
    <property type="evidence" value="ECO:0007669"/>
    <property type="project" value="UniProtKB-KW"/>
</dbReference>
<dbReference type="SUPFAM" id="SSF48056">
    <property type="entry name" value="Di-copper centre-containing domain"/>
    <property type="match status" value="1"/>
</dbReference>
<evidence type="ECO:0000256" key="1">
    <source>
        <dbReference type="ARBA" id="ARBA00022723"/>
    </source>
</evidence>
<feature type="domain" description="Tyrosinase copper-binding" evidence="3">
    <location>
        <begin position="43"/>
        <end position="60"/>
    </location>
</feature>
<gene>
    <name evidence="5" type="ORF">BJ684DRAFT_3625</name>
</gene>
<evidence type="ECO:0000313" key="6">
    <source>
        <dbReference type="Proteomes" id="UP000267251"/>
    </source>
</evidence>
<keyword evidence="1" id="KW-0479">Metal-binding</keyword>
<dbReference type="EMBL" id="KZ988216">
    <property type="protein sequence ID" value="RKP12754.1"/>
    <property type="molecule type" value="Genomic_DNA"/>
</dbReference>
<name>A0A4P9Y249_9FUNG</name>
<dbReference type="Gene3D" id="1.10.1280.10">
    <property type="entry name" value="Di-copper center containing domain from catechol oxidase"/>
    <property type="match status" value="1"/>
</dbReference>
<dbReference type="GO" id="GO:0016491">
    <property type="term" value="F:oxidoreductase activity"/>
    <property type="evidence" value="ECO:0007669"/>
    <property type="project" value="InterPro"/>
</dbReference>
<proteinExistence type="predicted"/>
<dbReference type="PROSITE" id="PS00497">
    <property type="entry name" value="TYROSINASE_1"/>
    <property type="match status" value="1"/>
</dbReference>
<dbReference type="OrthoDB" id="6132182at2759"/>
<protein>
    <recommendedName>
        <fullName evidence="3 4">Tyrosinase copper-binding domain-containing protein</fullName>
    </recommendedName>
</protein>